<geneLocation type="plasmid" evidence="2 3">
    <name>unnamed4</name>
</geneLocation>
<name>A0ABZ2XZY4_9RHOB</name>
<sequence length="130" mass="13681">MMKLVTGLKSAALATALAIGTMNAAIAADLSKAGSIEYVTFKAKDGVSVDAMSEAAAGGTVNANLRANYDGFVDRHVALQADGVWIEVVYWESEEAGRAALDKFVADPVNKDFLNLVNVDSVTIAYSDIH</sequence>
<evidence type="ECO:0000313" key="2">
    <source>
        <dbReference type="EMBL" id="WZK91258.1"/>
    </source>
</evidence>
<keyword evidence="1" id="KW-0732">Signal</keyword>
<accession>A0ABZ2XZY4</accession>
<evidence type="ECO:0008006" key="4">
    <source>
        <dbReference type="Google" id="ProtNLM"/>
    </source>
</evidence>
<dbReference type="RefSeq" id="WP_343211966.1">
    <property type="nucleotide sequence ID" value="NZ_CP123585.1"/>
</dbReference>
<organism evidence="2 3">
    <name type="scientific">Aliisedimentitalea scapharcae</name>
    <dbReference type="NCBI Taxonomy" id="1524259"/>
    <lineage>
        <taxon>Bacteria</taxon>
        <taxon>Pseudomonadati</taxon>
        <taxon>Pseudomonadota</taxon>
        <taxon>Alphaproteobacteria</taxon>
        <taxon>Rhodobacterales</taxon>
        <taxon>Roseobacteraceae</taxon>
        <taxon>Aliisedimentitalea</taxon>
    </lineage>
</organism>
<protein>
    <recommendedName>
        <fullName evidence="4">Antibiotic biosynthesis monooxygenase</fullName>
    </recommendedName>
</protein>
<dbReference type="Proteomes" id="UP001623232">
    <property type="component" value="Plasmid unnamed4"/>
</dbReference>
<dbReference type="InterPro" id="IPR011008">
    <property type="entry name" value="Dimeric_a/b-barrel"/>
</dbReference>
<dbReference type="SUPFAM" id="SSF54909">
    <property type="entry name" value="Dimeric alpha+beta barrel"/>
    <property type="match status" value="1"/>
</dbReference>
<reference evidence="2 3" key="1">
    <citation type="submission" date="2023-04" db="EMBL/GenBank/DDBJ databases">
        <title>Complete genome sequence of Alisedimentitalea scapharcae.</title>
        <authorList>
            <person name="Rong J.-C."/>
            <person name="Yi M.-L."/>
            <person name="Zhao Q."/>
        </authorList>
    </citation>
    <scope>NUCLEOTIDE SEQUENCE [LARGE SCALE GENOMIC DNA]</scope>
    <source>
        <strain evidence="2 3">KCTC 42119</strain>
        <plasmid evidence="2 3">unnamed4</plasmid>
    </source>
</reference>
<keyword evidence="3" id="KW-1185">Reference proteome</keyword>
<feature type="chain" id="PRO_5045703148" description="Antibiotic biosynthesis monooxygenase" evidence="1">
    <location>
        <begin position="28"/>
        <end position="130"/>
    </location>
</feature>
<proteinExistence type="predicted"/>
<evidence type="ECO:0000256" key="1">
    <source>
        <dbReference type="SAM" id="SignalP"/>
    </source>
</evidence>
<keyword evidence="2" id="KW-0614">Plasmid</keyword>
<feature type="signal peptide" evidence="1">
    <location>
        <begin position="1"/>
        <end position="27"/>
    </location>
</feature>
<gene>
    <name evidence="2" type="ORF">QEZ52_20965</name>
</gene>
<dbReference type="EMBL" id="CP123585">
    <property type="protein sequence ID" value="WZK91258.1"/>
    <property type="molecule type" value="Genomic_DNA"/>
</dbReference>
<evidence type="ECO:0000313" key="3">
    <source>
        <dbReference type="Proteomes" id="UP001623232"/>
    </source>
</evidence>